<feature type="region of interest" description="Disordered" evidence="1">
    <location>
        <begin position="1"/>
        <end position="48"/>
    </location>
</feature>
<evidence type="ECO:0000256" key="1">
    <source>
        <dbReference type="SAM" id="MobiDB-lite"/>
    </source>
</evidence>
<name>A0ABY4RNI1_9BACL</name>
<dbReference type="RefSeq" id="WP_249865702.1">
    <property type="nucleotide sequence ID" value="NZ_CP027059.1"/>
</dbReference>
<gene>
    <name evidence="2" type="ORF">SK3146_02915</name>
</gene>
<reference evidence="2" key="1">
    <citation type="submission" date="2018-02" db="EMBL/GenBank/DDBJ databases">
        <authorList>
            <person name="Kim S.-K."/>
            <person name="Jung H.-I."/>
            <person name="Lee S.-W."/>
        </authorList>
    </citation>
    <scope>NUCLEOTIDE SEQUENCE</scope>
    <source>
        <strain evidence="2">SK3146</strain>
    </source>
</reference>
<reference evidence="2" key="2">
    <citation type="journal article" date="2021" name="J Anim Sci Technol">
        <title>Complete genome sequence of Paenibacillus konkukensis sp. nov. SK3146 as a potential probiotic strain.</title>
        <authorList>
            <person name="Jung H.I."/>
            <person name="Park S."/>
            <person name="Niu K.M."/>
            <person name="Lee S.W."/>
            <person name="Kothari D."/>
            <person name="Yi K.J."/>
            <person name="Kim S.K."/>
        </authorList>
    </citation>
    <scope>NUCLEOTIDE SEQUENCE</scope>
    <source>
        <strain evidence="2">SK3146</strain>
    </source>
</reference>
<organism evidence="2 3">
    <name type="scientific">Paenibacillus konkukensis</name>
    <dbReference type="NCBI Taxonomy" id="2020716"/>
    <lineage>
        <taxon>Bacteria</taxon>
        <taxon>Bacillati</taxon>
        <taxon>Bacillota</taxon>
        <taxon>Bacilli</taxon>
        <taxon>Bacillales</taxon>
        <taxon>Paenibacillaceae</taxon>
        <taxon>Paenibacillus</taxon>
    </lineage>
</organism>
<keyword evidence="3" id="KW-1185">Reference proteome</keyword>
<proteinExistence type="predicted"/>
<feature type="compositionally biased region" description="Basic and acidic residues" evidence="1">
    <location>
        <begin position="1"/>
        <end position="23"/>
    </location>
</feature>
<dbReference type="Proteomes" id="UP001057134">
    <property type="component" value="Chromosome"/>
</dbReference>
<accession>A0ABY4RNI1</accession>
<protein>
    <submittedName>
        <fullName evidence="2">Uncharacterized protein</fullName>
    </submittedName>
</protein>
<sequence>MNGNDNRGDSSADEQFFGKEQEKPAPVPILVTRGTVNGPAKENAPDEARSNVIDLDTYRSAPNTQSVEEALVQEWNLNPGGTGPLVKLIMVSSGFGSVKRSSARSSDIQCLAA</sequence>
<evidence type="ECO:0000313" key="3">
    <source>
        <dbReference type="Proteomes" id="UP001057134"/>
    </source>
</evidence>
<dbReference type="EMBL" id="CP027059">
    <property type="protein sequence ID" value="UQZ83708.1"/>
    <property type="molecule type" value="Genomic_DNA"/>
</dbReference>
<evidence type="ECO:0000313" key="2">
    <source>
        <dbReference type="EMBL" id="UQZ83708.1"/>
    </source>
</evidence>